<dbReference type="PANTHER" id="PTHR38687">
    <property type="entry name" value="CELL DIVISION PROTEIN DEDD-RELATED"/>
    <property type="match status" value="1"/>
</dbReference>
<keyword evidence="2" id="KW-1133">Transmembrane helix</keyword>
<dbReference type="PANTHER" id="PTHR38687:SF1">
    <property type="entry name" value="CELL DIVISION PROTEIN DEDD"/>
    <property type="match status" value="1"/>
</dbReference>
<evidence type="ECO:0000313" key="4">
    <source>
        <dbReference type="EMBL" id="VAX22667.1"/>
    </source>
</evidence>
<dbReference type="AlphaFoldDB" id="A0A3B1D1S7"/>
<dbReference type="GO" id="GO:0030428">
    <property type="term" value="C:cell septum"/>
    <property type="evidence" value="ECO:0007669"/>
    <property type="project" value="TreeGrafter"/>
</dbReference>
<feature type="region of interest" description="Disordered" evidence="1">
    <location>
        <begin position="104"/>
        <end position="156"/>
    </location>
</feature>
<dbReference type="GO" id="GO:0042834">
    <property type="term" value="F:peptidoglycan binding"/>
    <property type="evidence" value="ECO:0007669"/>
    <property type="project" value="InterPro"/>
</dbReference>
<evidence type="ECO:0000256" key="2">
    <source>
        <dbReference type="SAM" id="Phobius"/>
    </source>
</evidence>
<dbReference type="InterPro" id="IPR036680">
    <property type="entry name" value="SPOR-like_sf"/>
</dbReference>
<dbReference type="PROSITE" id="PS51724">
    <property type="entry name" value="SPOR"/>
    <property type="match status" value="1"/>
</dbReference>
<organism evidence="4">
    <name type="scientific">hydrothermal vent metagenome</name>
    <dbReference type="NCBI Taxonomy" id="652676"/>
    <lineage>
        <taxon>unclassified sequences</taxon>
        <taxon>metagenomes</taxon>
        <taxon>ecological metagenomes</taxon>
    </lineage>
</organism>
<keyword evidence="2" id="KW-0472">Membrane</keyword>
<evidence type="ECO:0000259" key="3">
    <source>
        <dbReference type="PROSITE" id="PS51724"/>
    </source>
</evidence>
<dbReference type="EMBL" id="UOGE01000078">
    <property type="protein sequence ID" value="VAX22667.1"/>
    <property type="molecule type" value="Genomic_DNA"/>
</dbReference>
<sequence>MKDYKQSRISVTNRRLRIVVMAIVSIGLFSFVLGYWAANWFFSAERSPVKTETSEEAPILGAIPKKLDANQIINETEVVEVPKEALKKNEEKFTFTKTLKKESAPAVDPFENQKPAPVTAPKKKEDKKEKKAVKKKKEPAKKQIKKQVKKPVKKKKVASANVPKGKVFTVQVGSFVTEKDAVNLRKALVKKGYSALISRAVVRGKTWRRVQVGSFKTRGAAERIALKLKNKEKLPTFIVSVKR</sequence>
<keyword evidence="2" id="KW-0812">Transmembrane</keyword>
<reference evidence="4" key="1">
    <citation type="submission" date="2018-06" db="EMBL/GenBank/DDBJ databases">
        <authorList>
            <person name="Zhirakovskaya E."/>
        </authorList>
    </citation>
    <scope>NUCLEOTIDE SEQUENCE</scope>
</reference>
<accession>A0A3B1D1S7</accession>
<dbReference type="SUPFAM" id="SSF110997">
    <property type="entry name" value="Sporulation related repeat"/>
    <property type="match status" value="1"/>
</dbReference>
<gene>
    <name evidence="4" type="ORF">MNBD_NITROSPINAE02-1887</name>
</gene>
<dbReference type="InterPro" id="IPR052521">
    <property type="entry name" value="Cell_div_SPOR-domain"/>
</dbReference>
<dbReference type="InterPro" id="IPR007730">
    <property type="entry name" value="SPOR-like_dom"/>
</dbReference>
<dbReference type="GO" id="GO:0032506">
    <property type="term" value="P:cytokinetic process"/>
    <property type="evidence" value="ECO:0007669"/>
    <property type="project" value="TreeGrafter"/>
</dbReference>
<dbReference type="GO" id="GO:0032153">
    <property type="term" value="C:cell division site"/>
    <property type="evidence" value="ECO:0007669"/>
    <property type="project" value="TreeGrafter"/>
</dbReference>
<evidence type="ECO:0000256" key="1">
    <source>
        <dbReference type="SAM" id="MobiDB-lite"/>
    </source>
</evidence>
<protein>
    <recommendedName>
        <fullName evidence="3">SPOR domain-containing protein</fullName>
    </recommendedName>
</protein>
<feature type="transmembrane region" description="Helical" evidence="2">
    <location>
        <begin position="20"/>
        <end position="42"/>
    </location>
</feature>
<feature type="domain" description="SPOR" evidence="3">
    <location>
        <begin position="162"/>
        <end position="241"/>
    </location>
</feature>
<name>A0A3B1D1S7_9ZZZZ</name>
<dbReference type="Gene3D" id="3.30.70.1070">
    <property type="entry name" value="Sporulation related repeat"/>
    <property type="match status" value="1"/>
</dbReference>
<dbReference type="Pfam" id="PF05036">
    <property type="entry name" value="SPOR"/>
    <property type="match status" value="1"/>
</dbReference>
<feature type="compositionally biased region" description="Basic residues" evidence="1">
    <location>
        <begin position="130"/>
        <end position="156"/>
    </location>
</feature>
<proteinExistence type="predicted"/>